<feature type="compositionally biased region" description="Low complexity" evidence="2">
    <location>
        <begin position="83"/>
        <end position="121"/>
    </location>
</feature>
<sequence length="748" mass="79334" precursor="true">MIRIHTIQRSVVVIALAAWASVAVAVVPARAVQPVSTVLGAGAVTQAGQTQQNSQPQGQTPQAGPAGEKPPRAGGRPRPQNPPGTGAEPAGGAEPEQGGAQQDGAGEEPTPQIDAQAQAAAAKAEARATAAAQARAAAEAQAAADAAAVAAELEARAAAMARQQQAAAERMAEAEAAWEVAIARDRTLAFTRSTARKAIEELQAGFGDEFERSAALYALGATDAVDQLGLLEGTAQAGSGFEQLAAILALGELSLPPVDLLLRLLADPRNEVRGAVVLALMRTDDDRANAQIEPIALGRGPLGRLVSDLIVFVRKPEESVPSAPASLLLSLRWEAAKRYGLVDGRTWRAARIAALEEDKVFLDSVLLPAAASGRWPSIRDHLVAMLIEEPSLAVYEACLEALPAEFNLLVRNGIWTPSSPEQWQELVLALERRGGSPELIDIYDRATGVTSLRVRAAALLLVAGDPRGWDTLAPLLASDVPARRQLVAVAMGRSGDRSWISELVRLERDKDPDVRATALAARIALGELLALDIAESIIADQTNEDRPFLARALVEVAEDGRVQRLLEQALVFAESPLSIEVAVALAEQGRLSARPILREALERREAPSLQPRIVRALAGYADQGDLIRLREMFPSDGNAALDLELARALVLGRDGLGLRLVRAGVWTRDFHRSVLAGHLLADFQGIQALYEELKSPPPRVSAADLRRIGFVLGELGGVGEVENLARRRTSADPVLQGAYLGALAARTY</sequence>
<dbReference type="InterPro" id="IPR011989">
    <property type="entry name" value="ARM-like"/>
</dbReference>
<dbReference type="KEGG" id="pbap:Pla133_23500"/>
<evidence type="ECO:0000313" key="5">
    <source>
        <dbReference type="Proteomes" id="UP000316921"/>
    </source>
</evidence>
<name>A0A518BJX8_9BACT</name>
<accession>A0A518BJX8</accession>
<evidence type="ECO:0008006" key="6">
    <source>
        <dbReference type="Google" id="ProtNLM"/>
    </source>
</evidence>
<reference evidence="4 5" key="1">
    <citation type="submission" date="2019-02" db="EMBL/GenBank/DDBJ databases">
        <title>Deep-cultivation of Planctomycetes and their phenomic and genomic characterization uncovers novel biology.</title>
        <authorList>
            <person name="Wiegand S."/>
            <person name="Jogler M."/>
            <person name="Boedeker C."/>
            <person name="Pinto D."/>
            <person name="Vollmers J."/>
            <person name="Rivas-Marin E."/>
            <person name="Kohn T."/>
            <person name="Peeters S.H."/>
            <person name="Heuer A."/>
            <person name="Rast P."/>
            <person name="Oberbeckmann S."/>
            <person name="Bunk B."/>
            <person name="Jeske O."/>
            <person name="Meyerdierks A."/>
            <person name="Storesund J.E."/>
            <person name="Kallscheuer N."/>
            <person name="Luecker S."/>
            <person name="Lage O.M."/>
            <person name="Pohl T."/>
            <person name="Merkel B.J."/>
            <person name="Hornburger P."/>
            <person name="Mueller R.-W."/>
            <person name="Bruemmer F."/>
            <person name="Labrenz M."/>
            <person name="Spormann A.M."/>
            <person name="Op den Camp H."/>
            <person name="Overmann J."/>
            <person name="Amann R."/>
            <person name="Jetten M.S.M."/>
            <person name="Mascher T."/>
            <person name="Medema M.H."/>
            <person name="Devos D.P."/>
            <person name="Kaster A.-K."/>
            <person name="Ovreas L."/>
            <person name="Rohde M."/>
            <person name="Galperin M.Y."/>
            <person name="Jogler C."/>
        </authorList>
    </citation>
    <scope>NUCLEOTIDE SEQUENCE [LARGE SCALE GENOMIC DNA]</scope>
    <source>
        <strain evidence="4 5">Pla133</strain>
    </source>
</reference>
<protein>
    <recommendedName>
        <fullName evidence="6">HEAT repeat protein</fullName>
    </recommendedName>
</protein>
<dbReference type="Gene3D" id="1.25.10.10">
    <property type="entry name" value="Leucine-rich Repeat Variant"/>
    <property type="match status" value="1"/>
</dbReference>
<evidence type="ECO:0000256" key="3">
    <source>
        <dbReference type="SAM" id="SignalP"/>
    </source>
</evidence>
<dbReference type="AlphaFoldDB" id="A0A518BJX8"/>
<dbReference type="EMBL" id="CP036287">
    <property type="protein sequence ID" value="QDU67271.1"/>
    <property type="molecule type" value="Genomic_DNA"/>
</dbReference>
<gene>
    <name evidence="4" type="ORF">Pla133_23500</name>
</gene>
<evidence type="ECO:0000313" key="4">
    <source>
        <dbReference type="EMBL" id="QDU67271.1"/>
    </source>
</evidence>
<evidence type="ECO:0000256" key="2">
    <source>
        <dbReference type="SAM" id="MobiDB-lite"/>
    </source>
</evidence>
<proteinExistence type="predicted"/>
<keyword evidence="3" id="KW-0732">Signal</keyword>
<keyword evidence="1" id="KW-0175">Coiled coil</keyword>
<feature type="region of interest" description="Disordered" evidence="2">
    <location>
        <begin position="46"/>
        <end position="121"/>
    </location>
</feature>
<dbReference type="SUPFAM" id="SSF48371">
    <property type="entry name" value="ARM repeat"/>
    <property type="match status" value="2"/>
</dbReference>
<feature type="chain" id="PRO_5022013149" description="HEAT repeat protein" evidence="3">
    <location>
        <begin position="26"/>
        <end position="748"/>
    </location>
</feature>
<organism evidence="4 5">
    <name type="scientific">Engelhardtia mirabilis</name>
    <dbReference type="NCBI Taxonomy" id="2528011"/>
    <lineage>
        <taxon>Bacteria</taxon>
        <taxon>Pseudomonadati</taxon>
        <taxon>Planctomycetota</taxon>
        <taxon>Planctomycetia</taxon>
        <taxon>Planctomycetia incertae sedis</taxon>
        <taxon>Engelhardtia</taxon>
    </lineage>
</organism>
<feature type="coiled-coil region" evidence="1">
    <location>
        <begin position="121"/>
        <end position="177"/>
    </location>
</feature>
<keyword evidence="5" id="KW-1185">Reference proteome</keyword>
<feature type="signal peptide" evidence="3">
    <location>
        <begin position="1"/>
        <end position="25"/>
    </location>
</feature>
<dbReference type="RefSeq" id="WP_419192390.1">
    <property type="nucleotide sequence ID" value="NZ_CP036287.1"/>
</dbReference>
<dbReference type="Proteomes" id="UP000316921">
    <property type="component" value="Chromosome"/>
</dbReference>
<feature type="compositionally biased region" description="Low complexity" evidence="2">
    <location>
        <begin position="46"/>
        <end position="67"/>
    </location>
</feature>
<dbReference type="InterPro" id="IPR016024">
    <property type="entry name" value="ARM-type_fold"/>
</dbReference>
<evidence type="ECO:0000256" key="1">
    <source>
        <dbReference type="SAM" id="Coils"/>
    </source>
</evidence>